<dbReference type="SUPFAM" id="SSF53807">
    <property type="entry name" value="Helical backbone' metal receptor"/>
    <property type="match status" value="1"/>
</dbReference>
<keyword evidence="4 5" id="KW-0732">Signal</keyword>
<evidence type="ECO:0000259" key="6">
    <source>
        <dbReference type="PROSITE" id="PS50983"/>
    </source>
</evidence>
<evidence type="ECO:0000256" key="2">
    <source>
        <dbReference type="ARBA" id="ARBA00008814"/>
    </source>
</evidence>
<dbReference type="EMBL" id="WNZX01000011">
    <property type="protein sequence ID" value="MUG71822.1"/>
    <property type="molecule type" value="Genomic_DNA"/>
</dbReference>
<dbReference type="PROSITE" id="PS51257">
    <property type="entry name" value="PROKAR_LIPOPROTEIN"/>
    <property type="match status" value="1"/>
</dbReference>
<dbReference type="PANTHER" id="PTHR30532">
    <property type="entry name" value="IRON III DICITRATE-BINDING PERIPLASMIC PROTEIN"/>
    <property type="match status" value="1"/>
</dbReference>
<feature type="domain" description="Fe/B12 periplasmic-binding" evidence="6">
    <location>
        <begin position="60"/>
        <end position="319"/>
    </location>
</feature>
<proteinExistence type="inferred from homology"/>
<dbReference type="Proteomes" id="UP000450917">
    <property type="component" value="Unassembled WGS sequence"/>
</dbReference>
<dbReference type="GO" id="GO:1901678">
    <property type="term" value="P:iron coordination entity transport"/>
    <property type="evidence" value="ECO:0007669"/>
    <property type="project" value="UniProtKB-ARBA"/>
</dbReference>
<evidence type="ECO:0000256" key="5">
    <source>
        <dbReference type="SAM" id="SignalP"/>
    </source>
</evidence>
<dbReference type="AlphaFoldDB" id="A0A7X2ZBK1"/>
<sequence>MLFRKQTIGSTILMICALFLLAACGSNDGKSTSVNESNKQAGAELKVTDAMGEVTVPADAKRILAPHLEDSLIALGVKPAAQWSIGATVLDYLQTDLKGVPTIGWDLPIEQTIGADPDLIIFSSASAVQNGQYESYKKIAPTYIYKDADSADWRKQLQIMGQLLGKDKEAADKLASYDAKAKQAKEKIKAAIGDQTAAILWVIGDQYYLFENNRFAANVLFGDLAVAQPKMIQQLPAAENTWKPIALEALADLDADHLFLASKPEEAGLDKLKQSAIYKGLKAVKGGHVYEMADPSPWTISGLIANEITMDHIVKALVK</sequence>
<reference evidence="7 8" key="1">
    <citation type="submission" date="2019-11" db="EMBL/GenBank/DDBJ databases">
        <title>Draft genome sequences of five Paenibacillus species of dairy origin.</title>
        <authorList>
            <person name="Olajide A.M."/>
            <person name="Chen S."/>
            <person name="Lapointe G."/>
        </authorList>
    </citation>
    <scope>NUCLEOTIDE SEQUENCE [LARGE SCALE GENOMIC DNA]</scope>
    <source>
        <strain evidence="7 8">2CS3</strain>
    </source>
</reference>
<name>A0A7X2ZBK1_9BACL</name>
<accession>A0A7X2ZBK1</accession>
<organism evidence="7 8">
    <name type="scientific">Paenibacillus validus</name>
    <dbReference type="NCBI Taxonomy" id="44253"/>
    <lineage>
        <taxon>Bacteria</taxon>
        <taxon>Bacillati</taxon>
        <taxon>Bacillota</taxon>
        <taxon>Bacilli</taxon>
        <taxon>Bacillales</taxon>
        <taxon>Paenibacillaceae</taxon>
        <taxon>Paenibacillus</taxon>
    </lineage>
</organism>
<evidence type="ECO:0000256" key="1">
    <source>
        <dbReference type="ARBA" id="ARBA00004196"/>
    </source>
</evidence>
<dbReference type="RefSeq" id="WP_155614900.1">
    <property type="nucleotide sequence ID" value="NZ_JBDLZV010000001.1"/>
</dbReference>
<comment type="similarity">
    <text evidence="2">Belongs to the bacterial solute-binding protein 8 family.</text>
</comment>
<gene>
    <name evidence="7" type="ORF">GNP93_14205</name>
</gene>
<dbReference type="Pfam" id="PF01497">
    <property type="entry name" value="Peripla_BP_2"/>
    <property type="match status" value="1"/>
</dbReference>
<dbReference type="Gene3D" id="3.40.50.1980">
    <property type="entry name" value="Nitrogenase molybdenum iron protein domain"/>
    <property type="match status" value="2"/>
</dbReference>
<evidence type="ECO:0000256" key="3">
    <source>
        <dbReference type="ARBA" id="ARBA00022448"/>
    </source>
</evidence>
<comment type="subcellular location">
    <subcellularLocation>
        <location evidence="1">Cell envelope</location>
    </subcellularLocation>
</comment>
<keyword evidence="8" id="KW-1185">Reference proteome</keyword>
<dbReference type="PROSITE" id="PS50983">
    <property type="entry name" value="FE_B12_PBP"/>
    <property type="match status" value="1"/>
</dbReference>
<feature type="signal peptide" evidence="5">
    <location>
        <begin position="1"/>
        <end position="22"/>
    </location>
</feature>
<comment type="caution">
    <text evidence="7">The sequence shown here is derived from an EMBL/GenBank/DDBJ whole genome shotgun (WGS) entry which is preliminary data.</text>
</comment>
<dbReference type="InterPro" id="IPR002491">
    <property type="entry name" value="ABC_transptr_periplasmic_BD"/>
</dbReference>
<evidence type="ECO:0000313" key="8">
    <source>
        <dbReference type="Proteomes" id="UP000450917"/>
    </source>
</evidence>
<feature type="chain" id="PRO_5039348861" evidence="5">
    <location>
        <begin position="23"/>
        <end position="319"/>
    </location>
</feature>
<dbReference type="InterPro" id="IPR051313">
    <property type="entry name" value="Bact_iron-sidero_bind"/>
</dbReference>
<dbReference type="PANTHER" id="PTHR30532:SF26">
    <property type="entry name" value="IRON(3+)-HYDROXAMATE-BINDING PROTEIN FHUD"/>
    <property type="match status" value="1"/>
</dbReference>
<evidence type="ECO:0000256" key="4">
    <source>
        <dbReference type="ARBA" id="ARBA00022729"/>
    </source>
</evidence>
<keyword evidence="3" id="KW-0813">Transport</keyword>
<evidence type="ECO:0000313" key="7">
    <source>
        <dbReference type="EMBL" id="MUG71822.1"/>
    </source>
</evidence>
<dbReference type="GO" id="GO:0030288">
    <property type="term" value="C:outer membrane-bounded periplasmic space"/>
    <property type="evidence" value="ECO:0007669"/>
    <property type="project" value="TreeGrafter"/>
</dbReference>
<protein>
    <submittedName>
        <fullName evidence="7">ABC transporter substrate-binding protein</fullName>
    </submittedName>
</protein>